<evidence type="ECO:0000256" key="1">
    <source>
        <dbReference type="SAM" id="MobiDB-lite"/>
    </source>
</evidence>
<name>A0ABC8STN6_9AQUA</name>
<dbReference type="EMBL" id="CAUOFW020003542">
    <property type="protein sequence ID" value="CAK9160566.1"/>
    <property type="molecule type" value="Genomic_DNA"/>
</dbReference>
<gene>
    <name evidence="2" type="ORF">ILEXP_LOCUS29340</name>
</gene>
<sequence length="323" mass="35904">CFGFKCSSEEIKSLVFRVKLLRIHKIMDYLSGSSPHIKSGAVSALSLMVYNDPNVCFLIPDLVPSVLQLLQSKAVEVIKAALGFVKVLVSGLQAKDLQNFLSGIINGVLPWSSTSWHHFRSKLCLLFMHRCIYVTVILEIAMRKSGSAVVKLLTPDKYRNFVKIIMENHHVKANSKEDGTTEAELKSFRFLFYGSSVGSKSSGKRIDGSEFLENVLYLEFSFGITIKRIFLNHYPLSTIEPIPTIDPANPLYSSRSQVTATPQTPPQPQHSSLPPPNSQLAFEPPIGDSSHPWRISKVLTVLPLTIPKIPLLIQTKYQAASVP</sequence>
<accession>A0ABC8STN6</accession>
<keyword evidence="3" id="KW-1185">Reference proteome</keyword>
<dbReference type="AlphaFoldDB" id="A0ABC8STN6"/>
<dbReference type="InterPro" id="IPR016024">
    <property type="entry name" value="ARM-type_fold"/>
</dbReference>
<feature type="compositionally biased region" description="Pro residues" evidence="1">
    <location>
        <begin position="263"/>
        <end position="277"/>
    </location>
</feature>
<dbReference type="PANTHER" id="PTHR48412:SF1">
    <property type="entry name" value="ARM REPEAT SUPERFAMILY PROTEIN"/>
    <property type="match status" value="1"/>
</dbReference>
<feature type="non-terminal residue" evidence="2">
    <location>
        <position position="1"/>
    </location>
</feature>
<dbReference type="Gene3D" id="1.25.10.10">
    <property type="entry name" value="Leucine-rich Repeat Variant"/>
    <property type="match status" value="1"/>
</dbReference>
<proteinExistence type="predicted"/>
<feature type="region of interest" description="Disordered" evidence="1">
    <location>
        <begin position="250"/>
        <end position="284"/>
    </location>
</feature>
<comment type="caution">
    <text evidence="2">The sequence shown here is derived from an EMBL/GenBank/DDBJ whole genome shotgun (WGS) entry which is preliminary data.</text>
</comment>
<dbReference type="SUPFAM" id="SSF48371">
    <property type="entry name" value="ARM repeat"/>
    <property type="match status" value="1"/>
</dbReference>
<dbReference type="InterPro" id="IPR011989">
    <property type="entry name" value="ARM-like"/>
</dbReference>
<organism evidence="2 3">
    <name type="scientific">Ilex paraguariensis</name>
    <name type="common">yerba mate</name>
    <dbReference type="NCBI Taxonomy" id="185542"/>
    <lineage>
        <taxon>Eukaryota</taxon>
        <taxon>Viridiplantae</taxon>
        <taxon>Streptophyta</taxon>
        <taxon>Embryophyta</taxon>
        <taxon>Tracheophyta</taxon>
        <taxon>Spermatophyta</taxon>
        <taxon>Magnoliopsida</taxon>
        <taxon>eudicotyledons</taxon>
        <taxon>Gunneridae</taxon>
        <taxon>Pentapetalae</taxon>
        <taxon>asterids</taxon>
        <taxon>campanulids</taxon>
        <taxon>Aquifoliales</taxon>
        <taxon>Aquifoliaceae</taxon>
        <taxon>Ilex</taxon>
    </lineage>
</organism>
<dbReference type="PANTHER" id="PTHR48412">
    <property type="entry name" value="ARM REPEAT SUPERFAMILY PROTEIN"/>
    <property type="match status" value="1"/>
</dbReference>
<protein>
    <submittedName>
        <fullName evidence="2">Uncharacterized protein</fullName>
    </submittedName>
</protein>
<reference evidence="2 3" key="1">
    <citation type="submission" date="2024-02" db="EMBL/GenBank/DDBJ databases">
        <authorList>
            <person name="Vignale AGUSTIN F."/>
            <person name="Sosa J E."/>
            <person name="Modenutti C."/>
        </authorList>
    </citation>
    <scope>NUCLEOTIDE SEQUENCE [LARGE SCALE GENOMIC DNA]</scope>
</reference>
<evidence type="ECO:0000313" key="3">
    <source>
        <dbReference type="Proteomes" id="UP001642360"/>
    </source>
</evidence>
<dbReference type="Proteomes" id="UP001642360">
    <property type="component" value="Unassembled WGS sequence"/>
</dbReference>
<evidence type="ECO:0000313" key="2">
    <source>
        <dbReference type="EMBL" id="CAK9160566.1"/>
    </source>
</evidence>